<keyword evidence="1" id="KW-0167">Capsid protein</keyword>
<evidence type="ECO:0000256" key="4">
    <source>
        <dbReference type="ARBA" id="ARBA00022844"/>
    </source>
</evidence>
<evidence type="ECO:0000256" key="2">
    <source>
        <dbReference type="ARBA" id="ARBA00022562"/>
    </source>
</evidence>
<proteinExistence type="predicted"/>
<accession>J9R053</accession>
<dbReference type="Pfam" id="PF04559">
    <property type="entry name" value="Herpes_UL17"/>
    <property type="match status" value="1"/>
</dbReference>
<dbReference type="InterPro" id="IPR007640">
    <property type="entry name" value="UL17-like"/>
</dbReference>
<dbReference type="Proteomes" id="UP000167073">
    <property type="component" value="Segment"/>
</dbReference>
<keyword evidence="2" id="KW-1048">Host nucleus</keyword>
<dbReference type="KEGG" id="vg:26887548"/>
<dbReference type="OrthoDB" id="3072at10239"/>
<keyword evidence="8" id="KW-1185">Reference proteome</keyword>
<keyword evidence="3" id="KW-1188">Viral release from host cell</keyword>
<dbReference type="GO" id="GO:0019028">
    <property type="term" value="C:viral capsid"/>
    <property type="evidence" value="ECO:0007669"/>
    <property type="project" value="UniProtKB-KW"/>
</dbReference>
<keyword evidence="5" id="KW-0426">Late protein</keyword>
<organism evidence="7 8">
    <name type="scientific">Leporid alphaherpesvirus 4</name>
    <dbReference type="NCBI Taxonomy" id="481315"/>
    <lineage>
        <taxon>Viruses</taxon>
        <taxon>Duplodnaviria</taxon>
        <taxon>Heunggongvirae</taxon>
        <taxon>Peploviricota</taxon>
        <taxon>Herviviricetes</taxon>
        <taxon>Herpesvirales</taxon>
        <taxon>Orthoherpesviridae</taxon>
        <taxon>Alphaherpesvirinae</taxon>
        <taxon>Simplexvirus</taxon>
        <taxon>Simplexvirus leporidalpha4</taxon>
    </lineage>
</organism>
<keyword evidence="6" id="KW-0231">Viral genome packaging</keyword>
<sequence length="360" mass="39876">MGDVLTLVPESKRPRSLIEWLDAGWVALAGEDRPSWLWSRRPTSVVLRHHYGTQKRFVVVSYDCSIAWGGRRARPPTLSRELSDALIAECAAEDVTDPRRLSAARADALVGRFPLLESPMRMERPALPPFNIAGEVSLSHHIRAACLEALGSSVRAALQGSPQIAQRIRYEFREDQREWLEEVSRRLPAMLEGALRAMDGESVDSFFETSLFNMMLCYLAAHTAQARHLAPLGQDLPEAARGSDAAYAFDYYGTSGEVLRANDRPIAVMVEGDVIRSQGKCSFIQPLQDTARGGRVCSRYLPGESYAYVCLGFNRRLHALVVFPGGFAFVSNVAAYLTLPPAIPDAVLRRHCRVAGAHRI</sequence>
<evidence type="ECO:0000313" key="7">
    <source>
        <dbReference type="EMBL" id="AFR32457.1"/>
    </source>
</evidence>
<evidence type="ECO:0000256" key="1">
    <source>
        <dbReference type="ARBA" id="ARBA00022561"/>
    </source>
</evidence>
<dbReference type="GO" id="GO:0051276">
    <property type="term" value="P:chromosome organization"/>
    <property type="evidence" value="ECO:0007669"/>
    <property type="project" value="InterPro"/>
</dbReference>
<protein>
    <submittedName>
        <fullName evidence="7">DNA packaging tegument protein UL17</fullName>
    </submittedName>
</protein>
<evidence type="ECO:0000256" key="6">
    <source>
        <dbReference type="ARBA" id="ARBA00023219"/>
    </source>
</evidence>
<dbReference type="EMBL" id="JQ596859">
    <property type="protein sequence ID" value="AFR32457.1"/>
    <property type="molecule type" value="Genomic_DNA"/>
</dbReference>
<evidence type="ECO:0000256" key="5">
    <source>
        <dbReference type="ARBA" id="ARBA00022921"/>
    </source>
</evidence>
<evidence type="ECO:0000256" key="3">
    <source>
        <dbReference type="ARBA" id="ARBA00022612"/>
    </source>
</evidence>
<dbReference type="GeneID" id="26887548"/>
<dbReference type="RefSeq" id="YP_009230146.1">
    <property type="nucleotide sequence ID" value="NC_029311.1"/>
</dbReference>
<evidence type="ECO:0000313" key="8">
    <source>
        <dbReference type="Proteomes" id="UP000167073"/>
    </source>
</evidence>
<name>J9R053_9ALPH</name>
<keyword evidence="4" id="KW-0946">Virion</keyword>
<reference evidence="7 8" key="1">
    <citation type="journal article" date="2012" name="Virology">
        <title>Analysis of the genome of leporid herpesvirus 4.</title>
        <authorList>
            <person name="Babra B."/>
            <person name="Watson G."/>
            <person name="Xu W."/>
            <person name="Jeffrey B.M."/>
            <person name="Xu J.R."/>
            <person name="Rockey D.D."/>
            <person name="Rohrmann G.F."/>
            <person name="Jin L."/>
        </authorList>
    </citation>
    <scope>NUCLEOTIDE SEQUENCE [LARGE SCALE GENOMIC DNA]</scope>
    <source>
        <strain evidence="7">LHV4012612</strain>
    </source>
</reference>
<gene>
    <name evidence="7" type="primary">UL17a</name>
</gene>